<organism evidence="2 3">
    <name type="scientific">Aquimixticola soesokkakensis</name>
    <dbReference type="NCBI Taxonomy" id="1519096"/>
    <lineage>
        <taxon>Bacteria</taxon>
        <taxon>Pseudomonadati</taxon>
        <taxon>Pseudomonadota</taxon>
        <taxon>Alphaproteobacteria</taxon>
        <taxon>Rhodobacterales</taxon>
        <taxon>Paracoccaceae</taxon>
        <taxon>Aquimixticola</taxon>
    </lineage>
</organism>
<name>A0A1Y5SA24_9RHOB</name>
<dbReference type="PANTHER" id="PTHR33490:SF6">
    <property type="entry name" value="SLL1049 PROTEIN"/>
    <property type="match status" value="1"/>
</dbReference>
<evidence type="ECO:0000313" key="2">
    <source>
        <dbReference type="EMBL" id="SLN36013.1"/>
    </source>
</evidence>
<dbReference type="SMART" id="SM00460">
    <property type="entry name" value="TGc"/>
    <property type="match status" value="1"/>
</dbReference>
<dbReference type="InterPro" id="IPR013589">
    <property type="entry name" value="Bac_transglu_N"/>
</dbReference>
<sequence length="280" mass="29858">MKLQVRHKTTYRFDPPTRSMVQSLRLTPSAFEGQQINAWDITCDAGDCPVETGSSFTEGAGDHIMTVSVRGEVTEFTVTVTGEVETSDCSGVVKGLRDKVPPLAYLRQTTASWPNAVLKDLARDTLIDLGTAGVLQQAHALSKATSDALDFLPGETEASTSAAEAIGIGKGVCQDFTHVLIGMARASDIPARYVTGYLLSGSDGSAHEASHAWAELYVAGLGWVGFDAANECCPDERYIRLGSGFDAIDAAPIRGISVGEVDQEMLEELLVDVAVTQMQQ</sequence>
<dbReference type="InterPro" id="IPR002931">
    <property type="entry name" value="Transglutaminase-like"/>
</dbReference>
<protein>
    <submittedName>
        <fullName evidence="2">Transglutaminase-like superfamily protein</fullName>
    </submittedName>
</protein>
<keyword evidence="3" id="KW-1185">Reference proteome</keyword>
<dbReference type="AlphaFoldDB" id="A0A1Y5SA24"/>
<dbReference type="InterPro" id="IPR038765">
    <property type="entry name" value="Papain-like_cys_pep_sf"/>
</dbReference>
<accession>A0A1Y5SA24</accession>
<dbReference type="Proteomes" id="UP000193862">
    <property type="component" value="Unassembled WGS sequence"/>
</dbReference>
<evidence type="ECO:0000259" key="1">
    <source>
        <dbReference type="SMART" id="SM00460"/>
    </source>
</evidence>
<dbReference type="OrthoDB" id="9804023at2"/>
<dbReference type="Gene3D" id="3.10.620.30">
    <property type="match status" value="1"/>
</dbReference>
<reference evidence="2 3" key="1">
    <citation type="submission" date="2017-03" db="EMBL/GenBank/DDBJ databases">
        <authorList>
            <person name="Afonso C.L."/>
            <person name="Miller P.J."/>
            <person name="Scott M.A."/>
            <person name="Spackman E."/>
            <person name="Goraichik I."/>
            <person name="Dimitrov K.M."/>
            <person name="Suarez D.L."/>
            <person name="Swayne D.E."/>
        </authorList>
    </citation>
    <scope>NUCLEOTIDE SEQUENCE [LARGE SCALE GENOMIC DNA]</scope>
    <source>
        <strain evidence="2 3">CECT 8620</strain>
    </source>
</reference>
<dbReference type="PANTHER" id="PTHR33490">
    <property type="entry name" value="BLR5614 PROTEIN-RELATED"/>
    <property type="match status" value="1"/>
</dbReference>
<gene>
    <name evidence="2" type="ORF">AQS8620_01274</name>
</gene>
<dbReference type="SUPFAM" id="SSF54001">
    <property type="entry name" value="Cysteine proteinases"/>
    <property type="match status" value="1"/>
</dbReference>
<dbReference type="Pfam" id="PF01841">
    <property type="entry name" value="Transglut_core"/>
    <property type="match status" value="1"/>
</dbReference>
<evidence type="ECO:0000313" key="3">
    <source>
        <dbReference type="Proteomes" id="UP000193862"/>
    </source>
</evidence>
<dbReference type="Pfam" id="PF08379">
    <property type="entry name" value="Bact_transglu_N"/>
    <property type="match status" value="1"/>
</dbReference>
<dbReference type="EMBL" id="FWFS01000004">
    <property type="protein sequence ID" value="SLN36013.1"/>
    <property type="molecule type" value="Genomic_DNA"/>
</dbReference>
<proteinExistence type="predicted"/>
<dbReference type="RefSeq" id="WP_085836003.1">
    <property type="nucleotide sequence ID" value="NZ_FWFS01000004.1"/>
</dbReference>
<feature type="domain" description="Transglutaminase-like" evidence="1">
    <location>
        <begin position="165"/>
        <end position="230"/>
    </location>
</feature>